<dbReference type="InterPro" id="IPR001296">
    <property type="entry name" value="Glyco_trans_1"/>
</dbReference>
<dbReference type="Gene3D" id="3.40.50.2000">
    <property type="entry name" value="Glycogen Phosphorylase B"/>
    <property type="match status" value="2"/>
</dbReference>
<evidence type="ECO:0000259" key="2">
    <source>
        <dbReference type="Pfam" id="PF13439"/>
    </source>
</evidence>
<accession>A0A947DIJ2</accession>
<gene>
    <name evidence="3" type="ORF">IXB50_17810</name>
</gene>
<dbReference type="RefSeq" id="WP_215610351.1">
    <property type="nucleotide sequence ID" value="NZ_JADOES010000042.1"/>
</dbReference>
<reference evidence="3" key="2">
    <citation type="journal article" date="2021" name="Mar. Drugs">
        <title>Genome Reduction and Secondary Metabolism of the Marine Sponge-Associated Cyanobacterium Leptothoe.</title>
        <authorList>
            <person name="Konstantinou D."/>
            <person name="Popin R.V."/>
            <person name="Fewer D.P."/>
            <person name="Sivonen K."/>
            <person name="Gkelis S."/>
        </authorList>
    </citation>
    <scope>NUCLEOTIDE SEQUENCE</scope>
    <source>
        <strain evidence="3">TAU-MAC 1115</strain>
    </source>
</reference>
<protein>
    <submittedName>
        <fullName evidence="3">Glycosyltransferase family 4 protein</fullName>
    </submittedName>
</protein>
<dbReference type="PANTHER" id="PTHR12526:SF638">
    <property type="entry name" value="SPORE COAT PROTEIN SA"/>
    <property type="match status" value="1"/>
</dbReference>
<dbReference type="Proteomes" id="UP000717364">
    <property type="component" value="Unassembled WGS sequence"/>
</dbReference>
<name>A0A947DIJ2_9CYAN</name>
<evidence type="ECO:0000313" key="4">
    <source>
        <dbReference type="Proteomes" id="UP000717364"/>
    </source>
</evidence>
<dbReference type="Pfam" id="PF13439">
    <property type="entry name" value="Glyco_transf_4"/>
    <property type="match status" value="1"/>
</dbReference>
<dbReference type="PANTHER" id="PTHR12526">
    <property type="entry name" value="GLYCOSYLTRANSFERASE"/>
    <property type="match status" value="1"/>
</dbReference>
<comment type="caution">
    <text evidence="3">The sequence shown here is derived from an EMBL/GenBank/DDBJ whole genome shotgun (WGS) entry which is preliminary data.</text>
</comment>
<dbReference type="InterPro" id="IPR028098">
    <property type="entry name" value="Glyco_trans_4-like_N"/>
</dbReference>
<dbReference type="GO" id="GO:0016757">
    <property type="term" value="F:glycosyltransferase activity"/>
    <property type="evidence" value="ECO:0007669"/>
    <property type="project" value="InterPro"/>
</dbReference>
<dbReference type="CDD" id="cd03801">
    <property type="entry name" value="GT4_PimA-like"/>
    <property type="match status" value="1"/>
</dbReference>
<feature type="domain" description="Glycosyl transferase family 1" evidence="1">
    <location>
        <begin position="198"/>
        <end position="345"/>
    </location>
</feature>
<keyword evidence="4" id="KW-1185">Reference proteome</keyword>
<dbReference type="SUPFAM" id="SSF53756">
    <property type="entry name" value="UDP-Glycosyltransferase/glycogen phosphorylase"/>
    <property type="match status" value="1"/>
</dbReference>
<evidence type="ECO:0000313" key="3">
    <source>
        <dbReference type="EMBL" id="MBT9317284.1"/>
    </source>
</evidence>
<sequence>MQTYIITYPKDFSEPGGGTKSFLQICQYLKKLDIEVIAVPVSTSSDGNSPDKSLTVKPAHPSSVHFLLNGFQISKVVRKIIAERKVDAVLSWEYEAAFMVDFLKSKNIVFGIIAAYPSYQVRINREKSINPTKRISNYWFRWRPLQSADVVFVSSYFTQNELVNLIRVQPERVVLIRRGIDPVFSQIKRSQSGHASNFIFYGSLAPIKGIFDVIKALGHLLDKGYRDWHLKIAGWGDEELLRQAISEHNCDNNVTYLGSLSRDKLLRELEWAGLAILPSRAESFGRSIAEAQAAGLPVISYESGSVPEIVKDGITGFLAPTGRFDLLADAILKAIKEPEDLSKMGLLGQERVMQSFSWEKTALAIHQGIQAVKGSKVV</sequence>
<proteinExistence type="predicted"/>
<dbReference type="AlphaFoldDB" id="A0A947DIJ2"/>
<evidence type="ECO:0000259" key="1">
    <source>
        <dbReference type="Pfam" id="PF00534"/>
    </source>
</evidence>
<organism evidence="3 4">
    <name type="scientific">Leptothoe spongobia TAU-MAC 1115</name>
    <dbReference type="NCBI Taxonomy" id="1967444"/>
    <lineage>
        <taxon>Bacteria</taxon>
        <taxon>Bacillati</taxon>
        <taxon>Cyanobacteriota</taxon>
        <taxon>Cyanophyceae</taxon>
        <taxon>Nodosilineales</taxon>
        <taxon>Cymatolegaceae</taxon>
        <taxon>Leptothoe</taxon>
        <taxon>Leptothoe spongobia</taxon>
    </lineage>
</organism>
<reference evidence="3" key="1">
    <citation type="submission" date="2020-11" db="EMBL/GenBank/DDBJ databases">
        <authorList>
            <person name="Konstantinou D."/>
            <person name="Gkelis S."/>
            <person name="Popin R."/>
            <person name="Fewer D."/>
            <person name="Sivonen K."/>
        </authorList>
    </citation>
    <scope>NUCLEOTIDE SEQUENCE</scope>
    <source>
        <strain evidence="3">TAU-MAC 1115</strain>
    </source>
</reference>
<feature type="domain" description="Glycosyltransferase subfamily 4-like N-terminal" evidence="2">
    <location>
        <begin position="15"/>
        <end position="182"/>
    </location>
</feature>
<dbReference type="Pfam" id="PF00534">
    <property type="entry name" value="Glycos_transf_1"/>
    <property type="match status" value="1"/>
</dbReference>
<dbReference type="EMBL" id="JADOES010000042">
    <property type="protein sequence ID" value="MBT9317284.1"/>
    <property type="molecule type" value="Genomic_DNA"/>
</dbReference>